<dbReference type="HAMAP" id="MF_00456">
    <property type="entry name" value="ProB"/>
    <property type="match status" value="1"/>
</dbReference>
<comment type="subcellular location">
    <subcellularLocation>
        <location evidence="8">Cytoplasm</location>
    </subcellularLocation>
</comment>
<evidence type="ECO:0000256" key="4">
    <source>
        <dbReference type="ARBA" id="ARBA00022679"/>
    </source>
</evidence>
<organism evidence="11 12">
    <name type="scientific">Bifidobacterium castoris</name>
    <dbReference type="NCBI Taxonomy" id="2306972"/>
    <lineage>
        <taxon>Bacteria</taxon>
        <taxon>Bacillati</taxon>
        <taxon>Actinomycetota</taxon>
        <taxon>Actinomycetes</taxon>
        <taxon>Bifidobacteriales</taxon>
        <taxon>Bifidobacteriaceae</taxon>
        <taxon>Bifidobacterium</taxon>
    </lineage>
</organism>
<feature type="compositionally biased region" description="Basic and acidic residues" evidence="9">
    <location>
        <begin position="16"/>
        <end position="25"/>
    </location>
</feature>
<comment type="similarity">
    <text evidence="8">Belongs to the glutamate 5-kinase family.</text>
</comment>
<feature type="region of interest" description="Disordered" evidence="9">
    <location>
        <begin position="1"/>
        <end position="69"/>
    </location>
</feature>
<dbReference type="CDD" id="cd04242">
    <property type="entry name" value="AAK_G5K_ProB"/>
    <property type="match status" value="1"/>
</dbReference>
<name>A0A430F5B7_9BIFI</name>
<keyword evidence="6 8" id="KW-0418">Kinase</keyword>
<evidence type="ECO:0000256" key="9">
    <source>
        <dbReference type="SAM" id="MobiDB-lite"/>
    </source>
</evidence>
<reference evidence="11 12" key="1">
    <citation type="submission" date="2018-09" db="EMBL/GenBank/DDBJ databases">
        <title>Characterization of the phylogenetic diversity of five novel species belonging to the genus Bifidobacterium.</title>
        <authorList>
            <person name="Lugli G.A."/>
            <person name="Duranti S."/>
            <person name="Milani C."/>
        </authorList>
    </citation>
    <scope>NUCLEOTIDE SEQUENCE [LARGE SCALE GENOMIC DNA]</scope>
    <source>
        <strain evidence="11 12">2020B</strain>
    </source>
</reference>
<dbReference type="SUPFAM" id="SSF88697">
    <property type="entry name" value="PUA domain-like"/>
    <property type="match status" value="1"/>
</dbReference>
<dbReference type="UniPathway" id="UPA00098">
    <property type="reaction ID" value="UER00359"/>
</dbReference>
<dbReference type="InterPro" id="IPR001048">
    <property type="entry name" value="Asp/Glu/Uridylate_kinase"/>
</dbReference>
<comment type="function">
    <text evidence="8">Catalyzes the transfer of a phosphate group to glutamate to form L-glutamate 5-phosphate.</text>
</comment>
<dbReference type="AlphaFoldDB" id="A0A430F5B7"/>
<feature type="binding site" evidence="8">
    <location>
        <position position="241"/>
    </location>
    <ligand>
        <name>substrate</name>
    </ligand>
</feature>
<evidence type="ECO:0000313" key="11">
    <source>
        <dbReference type="EMBL" id="RSX46065.1"/>
    </source>
</evidence>
<feature type="binding site" evidence="8">
    <location>
        <position position="229"/>
    </location>
    <ligand>
        <name>substrate</name>
    </ligand>
</feature>
<keyword evidence="4 8" id="KW-0808">Transferase</keyword>
<dbReference type="PANTHER" id="PTHR43654">
    <property type="entry name" value="GLUTAMATE 5-KINASE"/>
    <property type="match status" value="1"/>
</dbReference>
<dbReference type="SUPFAM" id="SSF53633">
    <property type="entry name" value="Carbamate kinase-like"/>
    <property type="match status" value="1"/>
</dbReference>
<dbReference type="Pfam" id="PF01472">
    <property type="entry name" value="PUA"/>
    <property type="match status" value="1"/>
</dbReference>
<evidence type="ECO:0000256" key="1">
    <source>
        <dbReference type="ARBA" id="ARBA00022490"/>
    </source>
</evidence>
<evidence type="ECO:0000256" key="7">
    <source>
        <dbReference type="ARBA" id="ARBA00022840"/>
    </source>
</evidence>
<dbReference type="GO" id="GO:0005829">
    <property type="term" value="C:cytosol"/>
    <property type="evidence" value="ECO:0007669"/>
    <property type="project" value="TreeGrafter"/>
</dbReference>
<evidence type="ECO:0000256" key="5">
    <source>
        <dbReference type="ARBA" id="ARBA00022741"/>
    </source>
</evidence>
<dbReference type="PANTHER" id="PTHR43654:SF1">
    <property type="entry name" value="ISOPENTENYL PHOSPHATE KINASE"/>
    <property type="match status" value="1"/>
</dbReference>
<keyword evidence="1 8" id="KW-0963">Cytoplasm</keyword>
<dbReference type="Gene3D" id="2.30.130.10">
    <property type="entry name" value="PUA domain"/>
    <property type="match status" value="1"/>
</dbReference>
<feature type="binding site" evidence="8">
    <location>
        <position position="102"/>
    </location>
    <ligand>
        <name>ATP</name>
        <dbReference type="ChEBI" id="CHEBI:30616"/>
    </ligand>
</feature>
<protein>
    <recommendedName>
        <fullName evidence="8">Glutamate 5-kinase</fullName>
        <ecNumber evidence="8">2.7.2.11</ecNumber>
    </recommendedName>
    <alternativeName>
        <fullName evidence="8">Gamma-glutamyl kinase</fullName>
        <shortName evidence="8">GK</shortName>
    </alternativeName>
</protein>
<dbReference type="EMBL" id="QXGI01000008">
    <property type="protein sequence ID" value="RSX46065.1"/>
    <property type="molecule type" value="Genomic_DNA"/>
</dbReference>
<dbReference type="InterPro" id="IPR005715">
    <property type="entry name" value="Glu_5kinase/COase_Synthase"/>
</dbReference>
<evidence type="ECO:0000313" key="12">
    <source>
        <dbReference type="Proteomes" id="UP000288052"/>
    </source>
</evidence>
<evidence type="ECO:0000256" key="6">
    <source>
        <dbReference type="ARBA" id="ARBA00022777"/>
    </source>
</evidence>
<dbReference type="GO" id="GO:0005524">
    <property type="term" value="F:ATP binding"/>
    <property type="evidence" value="ECO:0007669"/>
    <property type="project" value="UniProtKB-KW"/>
</dbReference>
<dbReference type="InterPro" id="IPR036393">
    <property type="entry name" value="AceGlu_kinase-like_sf"/>
</dbReference>
<feature type="binding site" evidence="8">
    <location>
        <begin position="303"/>
        <end position="309"/>
    </location>
    <ligand>
        <name>ATP</name>
        <dbReference type="ChEBI" id="CHEBI:30616"/>
    </ligand>
</feature>
<keyword evidence="12" id="KW-1185">Reference proteome</keyword>
<dbReference type="Proteomes" id="UP000288052">
    <property type="component" value="Unassembled WGS sequence"/>
</dbReference>
<dbReference type="NCBIfam" id="TIGR01027">
    <property type="entry name" value="proB"/>
    <property type="match status" value="1"/>
</dbReference>
<feature type="binding site" evidence="8">
    <location>
        <begin position="261"/>
        <end position="262"/>
    </location>
    <ligand>
        <name>ATP</name>
        <dbReference type="ChEBI" id="CHEBI:30616"/>
    </ligand>
</feature>
<comment type="pathway">
    <text evidence="8">Amino-acid biosynthesis; L-proline biosynthesis; L-glutamate 5-semialdehyde from L-glutamate: step 1/2.</text>
</comment>
<evidence type="ECO:0000256" key="8">
    <source>
        <dbReference type="HAMAP-Rule" id="MF_00456"/>
    </source>
</evidence>
<keyword evidence="3 8" id="KW-0641">Proline biosynthesis</keyword>
<proteinExistence type="inferred from homology"/>
<dbReference type="PROSITE" id="PS50890">
    <property type="entry name" value="PUA"/>
    <property type="match status" value="1"/>
</dbReference>
<dbReference type="InterPro" id="IPR002478">
    <property type="entry name" value="PUA"/>
</dbReference>
<keyword evidence="7 8" id="KW-0067">ATP-binding</keyword>
<sequence>MTGGDGLVGQAGQLGDEGRLRKESAADESAESAAGDSAVGVKSAVGAESAADVTDGSETEPAAGESVVDESSAVVGVRSGIGTWTAQETRRAIAAAQTIVVKVGSSSLTQPSGHLDVGKLEALAGALANARLAGANVVLVSSGAIAAGFGPLGFASRPTDVATQQACASVGQGLLMAQYETAFGRYGVRVGQLLITAGDTMQPQQYRSARRTMATMLELGVVPIVNENDALASNEIRFGDNDRLSALIANMVCADALVLLTDVDALYTAPPKEPGSRRISFVPNVTAMIEEIRVGGTGSGVGTGGMVTKLEAARMAAVSGIPAVMTCASNAGPALMGDSVGTAFAPVKQRGSAKRLWIKFASHPQGTLVADAGAAAAVRAGRASLLAAGVLETRGDFAAGDAVWIDDEAGNHLARGLVAYDSEEVPDMLGRNTAQLRRLLGDEYAHPLVHRDNLVLV</sequence>
<dbReference type="InterPro" id="IPR001057">
    <property type="entry name" value="Glu/AcGlu_kinase"/>
</dbReference>
<dbReference type="SMART" id="SM00359">
    <property type="entry name" value="PUA"/>
    <property type="match status" value="1"/>
</dbReference>
<dbReference type="InterPro" id="IPR019797">
    <property type="entry name" value="Glutamate_5-kinase_CS"/>
</dbReference>
<feature type="domain" description="PUA" evidence="10">
    <location>
        <begin position="366"/>
        <end position="449"/>
    </location>
</feature>
<dbReference type="GO" id="GO:0003723">
    <property type="term" value="F:RNA binding"/>
    <property type="evidence" value="ECO:0007669"/>
    <property type="project" value="InterPro"/>
</dbReference>
<keyword evidence="2 8" id="KW-0028">Amino-acid biosynthesis</keyword>
<gene>
    <name evidence="8" type="primary">proB</name>
    <name evidence="11" type="ORF">D2E22_1637</name>
</gene>
<dbReference type="FunFam" id="3.40.1160.10:FF:000018">
    <property type="entry name" value="Glutamate 5-kinase"/>
    <property type="match status" value="1"/>
</dbReference>
<dbReference type="GO" id="GO:0055129">
    <property type="term" value="P:L-proline biosynthetic process"/>
    <property type="evidence" value="ECO:0007669"/>
    <property type="project" value="UniProtKB-UniRule"/>
</dbReference>
<dbReference type="Gene3D" id="3.40.1160.10">
    <property type="entry name" value="Acetylglutamate kinase-like"/>
    <property type="match status" value="1"/>
</dbReference>
<dbReference type="Pfam" id="PF00696">
    <property type="entry name" value="AA_kinase"/>
    <property type="match status" value="1"/>
</dbReference>
<dbReference type="InterPro" id="IPR036974">
    <property type="entry name" value="PUA_sf"/>
</dbReference>
<dbReference type="InterPro" id="IPR015947">
    <property type="entry name" value="PUA-like_sf"/>
</dbReference>
<evidence type="ECO:0000256" key="3">
    <source>
        <dbReference type="ARBA" id="ARBA00022650"/>
    </source>
</evidence>
<dbReference type="CDD" id="cd21157">
    <property type="entry name" value="PUA_G5K"/>
    <property type="match status" value="1"/>
</dbReference>
<evidence type="ECO:0000259" key="10">
    <source>
        <dbReference type="SMART" id="SM00359"/>
    </source>
</evidence>
<keyword evidence="5 8" id="KW-0547">Nucleotide-binding</keyword>
<dbReference type="EC" id="2.7.2.11" evidence="8"/>
<dbReference type="PROSITE" id="PS00902">
    <property type="entry name" value="GLUTAMATE_5_KINASE"/>
    <property type="match status" value="1"/>
</dbReference>
<dbReference type="PRINTS" id="PR00474">
    <property type="entry name" value="GLU5KINASE"/>
</dbReference>
<comment type="caution">
    <text evidence="11">The sequence shown here is derived from an EMBL/GenBank/DDBJ whole genome shotgun (WGS) entry which is preliminary data.</text>
</comment>
<dbReference type="GO" id="GO:0004349">
    <property type="term" value="F:glutamate 5-kinase activity"/>
    <property type="evidence" value="ECO:0007669"/>
    <property type="project" value="UniProtKB-UniRule"/>
</dbReference>
<feature type="binding site" evidence="8">
    <location>
        <position position="142"/>
    </location>
    <ligand>
        <name>substrate</name>
    </ligand>
</feature>
<accession>A0A430F5B7</accession>
<comment type="catalytic activity">
    <reaction evidence="8">
        <text>L-glutamate + ATP = L-glutamyl 5-phosphate + ADP</text>
        <dbReference type="Rhea" id="RHEA:14877"/>
        <dbReference type="ChEBI" id="CHEBI:29985"/>
        <dbReference type="ChEBI" id="CHEBI:30616"/>
        <dbReference type="ChEBI" id="CHEBI:58274"/>
        <dbReference type="ChEBI" id="CHEBI:456216"/>
        <dbReference type="EC" id="2.7.2.11"/>
    </reaction>
</comment>
<evidence type="ECO:0000256" key="2">
    <source>
        <dbReference type="ARBA" id="ARBA00022605"/>
    </source>
</evidence>
<dbReference type="InterPro" id="IPR041739">
    <property type="entry name" value="G5K_ProB"/>
</dbReference>
<feature type="compositionally biased region" description="Low complexity" evidence="9">
    <location>
        <begin position="31"/>
        <end position="41"/>
    </location>
</feature>